<keyword evidence="7" id="KW-0067">ATP-binding</keyword>
<comment type="caution">
    <text evidence="11">The sequence shown here is derived from an EMBL/GenBank/DDBJ whole genome shotgun (WGS) entry which is preliminary data.</text>
</comment>
<dbReference type="RefSeq" id="WP_049739136.1">
    <property type="nucleotide sequence ID" value="NZ_BJON01000037.1"/>
</dbReference>
<evidence type="ECO:0000256" key="8">
    <source>
        <dbReference type="ARBA" id="ARBA00022909"/>
    </source>
</evidence>
<dbReference type="EC" id="2.7.6.3" evidence="3"/>
<dbReference type="InterPro" id="IPR000550">
    <property type="entry name" value="Hppk"/>
</dbReference>
<reference evidence="10 13" key="3">
    <citation type="submission" date="2019-06" db="EMBL/GenBank/DDBJ databases">
        <title>Whole genome shotgun sequence of Brevibacillus reuszeri NBRC 15719.</title>
        <authorList>
            <person name="Hosoyama A."/>
            <person name="Uohara A."/>
            <person name="Ohji S."/>
            <person name="Ichikawa N."/>
        </authorList>
    </citation>
    <scope>NUCLEOTIDE SEQUENCE [LARGE SCALE GENOMIC DNA]</scope>
    <source>
        <strain evidence="10 13">NBRC 15719</strain>
    </source>
</reference>
<dbReference type="OrthoDB" id="9808041at2"/>
<evidence type="ECO:0000256" key="4">
    <source>
        <dbReference type="ARBA" id="ARBA00022679"/>
    </source>
</evidence>
<dbReference type="PANTHER" id="PTHR43071:SF1">
    <property type="entry name" value="2-AMINO-4-HYDROXY-6-HYDROXYMETHYLDIHYDROPTERIDINE PYROPHOSPHOKINASE"/>
    <property type="match status" value="1"/>
</dbReference>
<dbReference type="PATRIC" id="fig|54915.3.peg.264"/>
<keyword evidence="8" id="KW-0289">Folate biosynthesis</keyword>
<dbReference type="GO" id="GO:0005524">
    <property type="term" value="F:ATP binding"/>
    <property type="evidence" value="ECO:0007669"/>
    <property type="project" value="UniProtKB-KW"/>
</dbReference>
<organism evidence="11 12">
    <name type="scientific">Brevibacillus reuszeri</name>
    <dbReference type="NCBI Taxonomy" id="54915"/>
    <lineage>
        <taxon>Bacteria</taxon>
        <taxon>Bacillati</taxon>
        <taxon>Bacillota</taxon>
        <taxon>Bacilli</taxon>
        <taxon>Bacillales</taxon>
        <taxon>Paenibacillaceae</taxon>
        <taxon>Brevibacillus</taxon>
    </lineage>
</organism>
<dbReference type="EMBL" id="LGIQ01000008">
    <property type="protein sequence ID" value="KNB72162.1"/>
    <property type="molecule type" value="Genomic_DNA"/>
</dbReference>
<dbReference type="UniPathway" id="UPA00077">
    <property type="reaction ID" value="UER00155"/>
</dbReference>
<evidence type="ECO:0000256" key="2">
    <source>
        <dbReference type="ARBA" id="ARBA00005051"/>
    </source>
</evidence>
<dbReference type="GO" id="GO:0046654">
    <property type="term" value="P:tetrahydrofolate biosynthetic process"/>
    <property type="evidence" value="ECO:0007669"/>
    <property type="project" value="UniProtKB-UniPathway"/>
</dbReference>
<evidence type="ECO:0000256" key="5">
    <source>
        <dbReference type="ARBA" id="ARBA00022741"/>
    </source>
</evidence>
<comment type="catalytic activity">
    <reaction evidence="1">
        <text>6-hydroxymethyl-7,8-dihydropterin + ATP = (7,8-dihydropterin-6-yl)methyl diphosphate + AMP + H(+)</text>
        <dbReference type="Rhea" id="RHEA:11412"/>
        <dbReference type="ChEBI" id="CHEBI:15378"/>
        <dbReference type="ChEBI" id="CHEBI:30616"/>
        <dbReference type="ChEBI" id="CHEBI:44841"/>
        <dbReference type="ChEBI" id="CHEBI:72950"/>
        <dbReference type="ChEBI" id="CHEBI:456215"/>
        <dbReference type="EC" id="2.7.6.3"/>
    </reaction>
</comment>
<keyword evidence="4" id="KW-0808">Transferase</keyword>
<evidence type="ECO:0000313" key="10">
    <source>
        <dbReference type="EMBL" id="GED72955.1"/>
    </source>
</evidence>
<keyword evidence="13" id="KW-1185">Reference proteome</keyword>
<dbReference type="Proteomes" id="UP000036834">
    <property type="component" value="Unassembled WGS sequence"/>
</dbReference>
<dbReference type="Pfam" id="PF01288">
    <property type="entry name" value="HPPK"/>
    <property type="match status" value="1"/>
</dbReference>
<dbReference type="SUPFAM" id="SSF55083">
    <property type="entry name" value="6-hydroxymethyl-7,8-dihydropterin pyrophosphokinase, HPPK"/>
    <property type="match status" value="1"/>
</dbReference>
<dbReference type="InterPro" id="IPR035907">
    <property type="entry name" value="Hppk_sf"/>
</dbReference>
<evidence type="ECO:0000256" key="1">
    <source>
        <dbReference type="ARBA" id="ARBA00000198"/>
    </source>
</evidence>
<reference evidence="12" key="1">
    <citation type="submission" date="2015-07" db="EMBL/GenBank/DDBJ databases">
        <title>Genome sequencing project for genomic taxonomy and phylogenomics of Bacillus-like bacteria.</title>
        <authorList>
            <person name="Liu B."/>
            <person name="Wang J."/>
            <person name="Zhu Y."/>
            <person name="Liu G."/>
            <person name="Chen Q."/>
            <person name="Chen Z."/>
            <person name="Lan J."/>
            <person name="Che J."/>
            <person name="Ge C."/>
            <person name="Shi H."/>
            <person name="Pan Z."/>
            <person name="Liu X."/>
        </authorList>
    </citation>
    <scope>NUCLEOTIDE SEQUENCE [LARGE SCALE GENOMIC DNA]</scope>
    <source>
        <strain evidence="12">DSM 9887</strain>
    </source>
</reference>
<dbReference type="EMBL" id="BJON01000037">
    <property type="protein sequence ID" value="GED72955.1"/>
    <property type="molecule type" value="Genomic_DNA"/>
</dbReference>
<proteinExistence type="predicted"/>
<dbReference type="CDD" id="cd00483">
    <property type="entry name" value="HPPK"/>
    <property type="match status" value="1"/>
</dbReference>
<dbReference type="STRING" id="54915.ADS79_14470"/>
<dbReference type="Gene3D" id="3.30.70.560">
    <property type="entry name" value="7,8-Dihydro-6-hydroxymethylpterin-pyrophosphokinase HPPK"/>
    <property type="match status" value="1"/>
</dbReference>
<dbReference type="AlphaFoldDB" id="A0A0K9YU39"/>
<keyword evidence="6 11" id="KW-0418">Kinase</keyword>
<dbReference type="NCBIfam" id="TIGR01498">
    <property type="entry name" value="folK"/>
    <property type="match status" value="1"/>
</dbReference>
<accession>A0A0K9YU39</accession>
<comment type="pathway">
    <text evidence="2">Cofactor biosynthesis; tetrahydrofolate biosynthesis; 2-amino-4-hydroxy-6-hydroxymethyl-7,8-dihydropteridine diphosphate from 7,8-dihydroneopterin triphosphate: step 4/4.</text>
</comment>
<gene>
    <name evidence="10" type="primary">folK</name>
    <name evidence="11" type="ORF">ADS79_14470</name>
    <name evidence="10" type="ORF">BRE01_66570</name>
</gene>
<evidence type="ECO:0000256" key="7">
    <source>
        <dbReference type="ARBA" id="ARBA00022840"/>
    </source>
</evidence>
<reference evidence="11" key="2">
    <citation type="submission" date="2015-07" db="EMBL/GenBank/DDBJ databases">
        <title>MeaNS - Measles Nucleotide Surveillance Program.</title>
        <authorList>
            <person name="Tran T."/>
            <person name="Druce J."/>
        </authorList>
    </citation>
    <scope>NUCLEOTIDE SEQUENCE</scope>
    <source>
        <strain evidence="11">DSM 9887</strain>
    </source>
</reference>
<dbReference type="GO" id="GO:0003848">
    <property type="term" value="F:2-amino-4-hydroxy-6-hydroxymethyldihydropteridine diphosphokinase activity"/>
    <property type="evidence" value="ECO:0007669"/>
    <property type="project" value="UniProtKB-EC"/>
</dbReference>
<protein>
    <recommendedName>
        <fullName evidence="3">2-amino-4-hydroxy-6-hydroxymethyldihydropteridine diphosphokinase</fullName>
        <ecNumber evidence="3">2.7.6.3</ecNumber>
    </recommendedName>
</protein>
<evidence type="ECO:0000313" key="13">
    <source>
        <dbReference type="Proteomes" id="UP000319578"/>
    </source>
</evidence>
<dbReference type="GO" id="GO:0046656">
    <property type="term" value="P:folic acid biosynthetic process"/>
    <property type="evidence" value="ECO:0007669"/>
    <property type="project" value="UniProtKB-KW"/>
</dbReference>
<evidence type="ECO:0000259" key="9">
    <source>
        <dbReference type="PROSITE" id="PS00794"/>
    </source>
</evidence>
<evidence type="ECO:0000313" key="12">
    <source>
        <dbReference type="Proteomes" id="UP000036834"/>
    </source>
</evidence>
<dbReference type="GO" id="GO:0016301">
    <property type="term" value="F:kinase activity"/>
    <property type="evidence" value="ECO:0007669"/>
    <property type="project" value="UniProtKB-KW"/>
</dbReference>
<evidence type="ECO:0000256" key="6">
    <source>
        <dbReference type="ARBA" id="ARBA00022777"/>
    </source>
</evidence>
<dbReference type="Proteomes" id="UP000319578">
    <property type="component" value="Unassembled WGS sequence"/>
</dbReference>
<evidence type="ECO:0000256" key="3">
    <source>
        <dbReference type="ARBA" id="ARBA00013253"/>
    </source>
</evidence>
<feature type="domain" description="7,8-dihydro-6-hydroxymethylpterin-pyrophosphokinase" evidence="9">
    <location>
        <begin position="89"/>
        <end position="100"/>
    </location>
</feature>
<keyword evidence="5" id="KW-0547">Nucleotide-binding</keyword>
<dbReference type="PANTHER" id="PTHR43071">
    <property type="entry name" value="2-AMINO-4-HYDROXY-6-HYDROXYMETHYLDIHYDROPTERIDINE PYROPHOSPHOKINASE"/>
    <property type="match status" value="1"/>
</dbReference>
<sequence length="176" mass="19856">MTVCAYIALGSNLGDRAETLRQALRKLNDQPGIRILRASSVYETEPFGNVEQDAFLNMAIAIETSLSPDELLNTALEVERELGRVRTIRWGPRTIDIDLLLYGQSRISEEHLVIPHPGISQRAFVLVPLRDIWEGGALPEYNHTIEHYLSLLVEDHKGVREWGTVNWEIELDPSGS</sequence>
<evidence type="ECO:0000313" key="11">
    <source>
        <dbReference type="EMBL" id="KNB72162.1"/>
    </source>
</evidence>
<name>A0A0K9YU39_9BACL</name>
<dbReference type="PROSITE" id="PS00794">
    <property type="entry name" value="HPPK"/>
    <property type="match status" value="1"/>
</dbReference>